<dbReference type="AlphaFoldDB" id="A0A021VQ22"/>
<evidence type="ECO:0000256" key="2">
    <source>
        <dbReference type="ARBA" id="ARBA00023172"/>
    </source>
</evidence>
<dbReference type="GO" id="GO:0003677">
    <property type="term" value="F:DNA binding"/>
    <property type="evidence" value="ECO:0007669"/>
    <property type="project" value="UniProtKB-KW"/>
</dbReference>
<evidence type="ECO:0000259" key="3">
    <source>
        <dbReference type="Pfam" id="PF13408"/>
    </source>
</evidence>
<dbReference type="GO" id="GO:0000150">
    <property type="term" value="F:DNA strand exchange activity"/>
    <property type="evidence" value="ECO:0007669"/>
    <property type="project" value="TreeGrafter"/>
</dbReference>
<evidence type="ECO:0000313" key="5">
    <source>
        <dbReference type="Proteomes" id="UP000019753"/>
    </source>
</evidence>
<dbReference type="InterPro" id="IPR038109">
    <property type="entry name" value="DNA_bind_recomb_sf"/>
</dbReference>
<organism evidence="4 5">
    <name type="scientific">Actinotalea ferrariae CF5-4</name>
    <dbReference type="NCBI Taxonomy" id="948458"/>
    <lineage>
        <taxon>Bacteria</taxon>
        <taxon>Bacillati</taxon>
        <taxon>Actinomycetota</taxon>
        <taxon>Actinomycetes</taxon>
        <taxon>Micrococcales</taxon>
        <taxon>Cellulomonadaceae</taxon>
        <taxon>Actinotalea</taxon>
    </lineage>
</organism>
<accession>A0A021VQ22</accession>
<keyword evidence="2" id="KW-0233">DNA recombination</keyword>
<keyword evidence="5" id="KW-1185">Reference proteome</keyword>
<dbReference type="Pfam" id="PF13408">
    <property type="entry name" value="Zn_ribbon_recom"/>
    <property type="match status" value="1"/>
</dbReference>
<feature type="domain" description="Recombinase zinc beta ribbon" evidence="3">
    <location>
        <begin position="63"/>
        <end position="98"/>
    </location>
</feature>
<dbReference type="InterPro" id="IPR050639">
    <property type="entry name" value="SSR_resolvase"/>
</dbReference>
<protein>
    <recommendedName>
        <fullName evidence="3">Recombinase zinc beta ribbon domain-containing protein</fullName>
    </recommendedName>
</protein>
<name>A0A021VQ22_9CELL</name>
<sequence length="244" mass="26897">MDQGSVRRALINPRITGRSVYRGTDLGAGDWPAILDADTFAQVEERLNDPRRRTAFNTSARHLLSGIARCGVCDGPMYGSPMKSRERRWMVYRCHDRHVMRRMDLVDEVVEGVIVARLARPDALALLSPDVDLDALRERARDLRERRDNLAALLAEGLLSAASVREQAGKISTELREVEGRIDGATGDNPALTVASSADAAAAWEALALESRRAVVKALVSVTVERAGKGARFSPEQVRIEWKV</sequence>
<dbReference type="PANTHER" id="PTHR30461">
    <property type="entry name" value="DNA-INVERTASE FROM LAMBDOID PROPHAGE"/>
    <property type="match status" value="1"/>
</dbReference>
<evidence type="ECO:0000313" key="4">
    <source>
        <dbReference type="EMBL" id="EYR63274.1"/>
    </source>
</evidence>
<keyword evidence="1" id="KW-0238">DNA-binding</keyword>
<dbReference type="InterPro" id="IPR025827">
    <property type="entry name" value="Zn_ribbon_recom_dom"/>
</dbReference>
<gene>
    <name evidence="4" type="ORF">N866_01825</name>
</gene>
<reference evidence="4 5" key="1">
    <citation type="submission" date="2014-01" db="EMBL/GenBank/DDBJ databases">
        <title>Actinotalea ferrariae CF5-4.</title>
        <authorList>
            <person name="Chen F."/>
            <person name="Li Y."/>
            <person name="Wang G."/>
        </authorList>
    </citation>
    <scope>NUCLEOTIDE SEQUENCE [LARGE SCALE GENOMIC DNA]</scope>
    <source>
        <strain evidence="4 5">CF5-4</strain>
    </source>
</reference>
<dbReference type="Gene3D" id="3.90.1750.20">
    <property type="entry name" value="Putative Large Serine Recombinase, Chain B, Domain 2"/>
    <property type="match status" value="1"/>
</dbReference>
<proteinExistence type="predicted"/>
<comment type="caution">
    <text evidence="4">The sequence shown here is derived from an EMBL/GenBank/DDBJ whole genome shotgun (WGS) entry which is preliminary data.</text>
</comment>
<evidence type="ECO:0000256" key="1">
    <source>
        <dbReference type="ARBA" id="ARBA00023125"/>
    </source>
</evidence>
<dbReference type="PANTHER" id="PTHR30461:SF2">
    <property type="entry name" value="SERINE RECOMBINASE PINE-RELATED"/>
    <property type="match status" value="1"/>
</dbReference>
<dbReference type="EMBL" id="AXCW01000110">
    <property type="protein sequence ID" value="EYR63274.1"/>
    <property type="molecule type" value="Genomic_DNA"/>
</dbReference>
<dbReference type="Proteomes" id="UP000019753">
    <property type="component" value="Unassembled WGS sequence"/>
</dbReference>